<gene>
    <name evidence="1" type="ORF">LNQ34_19290</name>
</gene>
<reference evidence="1" key="1">
    <citation type="submission" date="2021-11" db="EMBL/GenBank/DDBJ databases">
        <title>Description of novel Flavobacterium species.</title>
        <authorList>
            <person name="Saticioglu I.B."/>
            <person name="Ay H."/>
            <person name="Altun S."/>
            <person name="Duman M."/>
        </authorList>
    </citation>
    <scope>NUCLEOTIDE SEQUENCE</scope>
    <source>
        <strain evidence="1">F-126</strain>
    </source>
</reference>
<protein>
    <recommendedName>
        <fullName evidence="3">DUF4304 domain-containing protein</fullName>
    </recommendedName>
</protein>
<name>A0ABS8M563_9FLAO</name>
<dbReference type="RefSeq" id="WP_230000916.1">
    <property type="nucleotide sequence ID" value="NZ_JAJJMN010000002.1"/>
</dbReference>
<evidence type="ECO:0000313" key="1">
    <source>
        <dbReference type="EMBL" id="MCC9019917.1"/>
    </source>
</evidence>
<sequence length="163" mass="19886">MFLEKLEKELNKYSWRYKFTINEHNPFYDIIFPNVIITFYRNLQYRSVECTFEVINHKEYKSNLETLLKANKVDTSNLYYEYSSVEEESYIKQYVQIIFQKLLHIINGNYENFEMINKFNNDFNLIVKTLGTSMIFDTEIYRKLERGDESWREDLINMNPSDN</sequence>
<evidence type="ECO:0000313" key="2">
    <source>
        <dbReference type="Proteomes" id="UP001430700"/>
    </source>
</evidence>
<organism evidence="1 2">
    <name type="scientific">Flavobacterium lipolyticum</name>
    <dbReference type="NCBI Taxonomy" id="2893754"/>
    <lineage>
        <taxon>Bacteria</taxon>
        <taxon>Pseudomonadati</taxon>
        <taxon>Bacteroidota</taxon>
        <taxon>Flavobacteriia</taxon>
        <taxon>Flavobacteriales</taxon>
        <taxon>Flavobacteriaceae</taxon>
        <taxon>Flavobacterium</taxon>
    </lineage>
</organism>
<dbReference type="EMBL" id="JAJJMN010000002">
    <property type="protein sequence ID" value="MCC9019917.1"/>
    <property type="molecule type" value="Genomic_DNA"/>
</dbReference>
<dbReference type="Proteomes" id="UP001430700">
    <property type="component" value="Unassembled WGS sequence"/>
</dbReference>
<comment type="caution">
    <text evidence="1">The sequence shown here is derived from an EMBL/GenBank/DDBJ whole genome shotgun (WGS) entry which is preliminary data.</text>
</comment>
<proteinExistence type="predicted"/>
<keyword evidence="2" id="KW-1185">Reference proteome</keyword>
<evidence type="ECO:0008006" key="3">
    <source>
        <dbReference type="Google" id="ProtNLM"/>
    </source>
</evidence>
<accession>A0ABS8M563</accession>